<keyword evidence="2" id="KW-1185">Reference proteome</keyword>
<accession>A0ACB9L9B2</accession>
<comment type="caution">
    <text evidence="1">The sequence shown here is derived from an EMBL/GenBank/DDBJ whole genome shotgun (WGS) entry which is preliminary data.</text>
</comment>
<organism evidence="1 2">
    <name type="scientific">Bauhinia variegata</name>
    <name type="common">Purple orchid tree</name>
    <name type="synonym">Phanera variegata</name>
    <dbReference type="NCBI Taxonomy" id="167791"/>
    <lineage>
        <taxon>Eukaryota</taxon>
        <taxon>Viridiplantae</taxon>
        <taxon>Streptophyta</taxon>
        <taxon>Embryophyta</taxon>
        <taxon>Tracheophyta</taxon>
        <taxon>Spermatophyta</taxon>
        <taxon>Magnoliopsida</taxon>
        <taxon>eudicotyledons</taxon>
        <taxon>Gunneridae</taxon>
        <taxon>Pentapetalae</taxon>
        <taxon>rosids</taxon>
        <taxon>fabids</taxon>
        <taxon>Fabales</taxon>
        <taxon>Fabaceae</taxon>
        <taxon>Cercidoideae</taxon>
        <taxon>Cercideae</taxon>
        <taxon>Bauhiniinae</taxon>
        <taxon>Bauhinia</taxon>
    </lineage>
</organism>
<reference evidence="1 2" key="1">
    <citation type="journal article" date="2022" name="DNA Res.">
        <title>Chromosomal-level genome assembly of the orchid tree Bauhinia variegata (Leguminosae; Cercidoideae) supports the allotetraploid origin hypothesis of Bauhinia.</title>
        <authorList>
            <person name="Zhong Y."/>
            <person name="Chen Y."/>
            <person name="Zheng D."/>
            <person name="Pang J."/>
            <person name="Liu Y."/>
            <person name="Luo S."/>
            <person name="Meng S."/>
            <person name="Qian L."/>
            <person name="Wei D."/>
            <person name="Dai S."/>
            <person name="Zhou R."/>
        </authorList>
    </citation>
    <scope>NUCLEOTIDE SEQUENCE [LARGE SCALE GENOMIC DNA]</scope>
    <source>
        <strain evidence="1">BV-YZ2020</strain>
    </source>
</reference>
<dbReference type="Proteomes" id="UP000828941">
    <property type="component" value="Chromosome 12"/>
</dbReference>
<evidence type="ECO:0000313" key="2">
    <source>
        <dbReference type="Proteomes" id="UP000828941"/>
    </source>
</evidence>
<name>A0ACB9L9B2_BAUVA</name>
<dbReference type="EMBL" id="CM039437">
    <property type="protein sequence ID" value="KAI4306370.1"/>
    <property type="molecule type" value="Genomic_DNA"/>
</dbReference>
<protein>
    <submittedName>
        <fullName evidence="1">Uncharacterized protein</fullName>
    </submittedName>
</protein>
<gene>
    <name evidence="1" type="ORF">L6164_029652</name>
</gene>
<sequence>MIIHIKKLKEYVDVPENNEEQLLQAVANQPVSVVITIGRDFQMYSGEYGCELHWVTIIGYGTSDDETKYWLIKNSWGENGYVKMLRDNHYPWYLPAKLLIQLFKQMGI</sequence>
<evidence type="ECO:0000313" key="1">
    <source>
        <dbReference type="EMBL" id="KAI4306370.1"/>
    </source>
</evidence>
<proteinExistence type="predicted"/>